<dbReference type="InterPro" id="IPR036116">
    <property type="entry name" value="FN3_sf"/>
</dbReference>
<evidence type="ECO:0000256" key="1">
    <source>
        <dbReference type="SAM" id="MobiDB-lite"/>
    </source>
</evidence>
<dbReference type="CDD" id="cd00063">
    <property type="entry name" value="FN3"/>
    <property type="match status" value="1"/>
</dbReference>
<reference evidence="3 4" key="1">
    <citation type="submission" date="2021-06" db="EMBL/GenBank/DDBJ databases">
        <authorList>
            <person name="Palmer J.M."/>
        </authorList>
    </citation>
    <scope>NUCLEOTIDE SEQUENCE [LARGE SCALE GENOMIC DNA]</scope>
    <source>
        <strain evidence="3 4">XC_2019</strain>
        <tissue evidence="3">Muscle</tissue>
    </source>
</reference>
<comment type="caution">
    <text evidence="3">The sequence shown here is derived from an EMBL/GenBank/DDBJ whole genome shotgun (WGS) entry which is preliminary data.</text>
</comment>
<proteinExistence type="predicted"/>
<dbReference type="InterPro" id="IPR003961">
    <property type="entry name" value="FN3_dom"/>
</dbReference>
<evidence type="ECO:0000313" key="3">
    <source>
        <dbReference type="EMBL" id="MEQ2211451.1"/>
    </source>
</evidence>
<keyword evidence="4" id="KW-1185">Reference proteome</keyword>
<feature type="region of interest" description="Disordered" evidence="1">
    <location>
        <begin position="114"/>
        <end position="136"/>
    </location>
</feature>
<feature type="region of interest" description="Disordered" evidence="1">
    <location>
        <begin position="214"/>
        <end position="249"/>
    </location>
</feature>
<evidence type="ECO:0000313" key="4">
    <source>
        <dbReference type="Proteomes" id="UP001434883"/>
    </source>
</evidence>
<name>A0ABV0RU77_9TELE</name>
<dbReference type="InterPro" id="IPR013783">
    <property type="entry name" value="Ig-like_fold"/>
</dbReference>
<protein>
    <recommendedName>
        <fullName evidence="2">Fibronectin type-III domain-containing protein</fullName>
    </recommendedName>
</protein>
<feature type="non-terminal residue" evidence="3">
    <location>
        <position position="1"/>
    </location>
</feature>
<feature type="non-terminal residue" evidence="3">
    <location>
        <position position="249"/>
    </location>
</feature>
<dbReference type="SUPFAM" id="SSF49265">
    <property type="entry name" value="Fibronectin type III"/>
    <property type="match status" value="1"/>
</dbReference>
<dbReference type="PANTHER" id="PTHR23197">
    <property type="entry name" value="TARSH-RELATED FIBRONECTIN DOMAIN-CONTAINING"/>
    <property type="match status" value="1"/>
</dbReference>
<gene>
    <name evidence="3" type="ORF">XENOCAPTIV_001531</name>
</gene>
<dbReference type="Gene3D" id="2.60.40.10">
    <property type="entry name" value="Immunoglobulins"/>
    <property type="match status" value="1"/>
</dbReference>
<dbReference type="Proteomes" id="UP001434883">
    <property type="component" value="Unassembled WGS sequence"/>
</dbReference>
<feature type="compositionally biased region" description="Polar residues" evidence="1">
    <location>
        <begin position="215"/>
        <end position="225"/>
    </location>
</feature>
<organism evidence="3 4">
    <name type="scientific">Xenoophorus captivus</name>
    <dbReference type="NCBI Taxonomy" id="1517983"/>
    <lineage>
        <taxon>Eukaryota</taxon>
        <taxon>Metazoa</taxon>
        <taxon>Chordata</taxon>
        <taxon>Craniata</taxon>
        <taxon>Vertebrata</taxon>
        <taxon>Euteleostomi</taxon>
        <taxon>Actinopterygii</taxon>
        <taxon>Neopterygii</taxon>
        <taxon>Teleostei</taxon>
        <taxon>Neoteleostei</taxon>
        <taxon>Acanthomorphata</taxon>
        <taxon>Ovalentaria</taxon>
        <taxon>Atherinomorphae</taxon>
        <taxon>Cyprinodontiformes</taxon>
        <taxon>Goodeidae</taxon>
        <taxon>Xenoophorus</taxon>
    </lineage>
</organism>
<sequence length="249" mass="27736">AEPKYLVAIQPIPASNVKKHCTGKVNLEKPLHLVIGSISPTAVLLSWGNHLKTPYEKNIMNECLEDGFYTIRYRERNRNWIYQTCPTSDTVIDHLKPDTQYEFGVRPNKDDRSGIWSKPVIHSTNMGNENAKKPYKPPKPLANPVKLHGIFPSSPVLNNSRTQSRIGYNKLANPGSPRTFFEKENNLRINRTRPADRLNPTLLKILPTTAPRANITASSVTNPPSNGDLLHGQTPKAPSSAPGKRPNPA</sequence>
<evidence type="ECO:0000259" key="2">
    <source>
        <dbReference type="PROSITE" id="PS50853"/>
    </source>
</evidence>
<dbReference type="PANTHER" id="PTHR23197:SF10">
    <property type="entry name" value="TARGET OF NESH-SH3"/>
    <property type="match status" value="1"/>
</dbReference>
<accession>A0ABV0RU77</accession>
<dbReference type="PROSITE" id="PS50853">
    <property type="entry name" value="FN3"/>
    <property type="match status" value="1"/>
</dbReference>
<dbReference type="EMBL" id="JAHRIN010058930">
    <property type="protein sequence ID" value="MEQ2211451.1"/>
    <property type="molecule type" value="Genomic_DNA"/>
</dbReference>
<feature type="domain" description="Fibronectin type-III" evidence="2">
    <location>
        <begin position="29"/>
        <end position="127"/>
    </location>
</feature>
<dbReference type="SMART" id="SM00060">
    <property type="entry name" value="FN3"/>
    <property type="match status" value="1"/>
</dbReference>